<dbReference type="Proteomes" id="UP001305779">
    <property type="component" value="Unassembled WGS sequence"/>
</dbReference>
<organism evidence="3 4">
    <name type="scientific">Zasmidium cellare</name>
    <name type="common">Wine cellar mold</name>
    <name type="synonym">Racodium cellare</name>
    <dbReference type="NCBI Taxonomy" id="395010"/>
    <lineage>
        <taxon>Eukaryota</taxon>
        <taxon>Fungi</taxon>
        <taxon>Dikarya</taxon>
        <taxon>Ascomycota</taxon>
        <taxon>Pezizomycotina</taxon>
        <taxon>Dothideomycetes</taxon>
        <taxon>Dothideomycetidae</taxon>
        <taxon>Mycosphaerellales</taxon>
        <taxon>Mycosphaerellaceae</taxon>
        <taxon>Zasmidium</taxon>
    </lineage>
</organism>
<feature type="region of interest" description="Disordered" evidence="1">
    <location>
        <begin position="83"/>
        <end position="196"/>
    </location>
</feature>
<sequence>MAPTNPVVFLDPTMTTLIIGPEKRKYIIHKELLRAKLGYFKTAYTMETAEASSNVFEMHDIPDRAIRSLIAWLYTGKVFLDPGNTDALDEDSKHSEDSEDKSTSGDAYEEWEEESLMEDVDQQDEGEPTGEQEDKEADREDDGDGHWEGDGEVDYEYDSGSDPDDSGSDHDDSGSETEDFEDDETNGGGDASPSAPEAFEDQEARLVKATFPDSEPSELDAYQIGVLIQVHSSDLAISDPTFVPKWKLVLEQMRDGVQIAGDKSFNLDVYDGLVDLYIVGHRFLCRDLCGQVVTLLETEQRAQSEMLHGQALPSFQTVSKAFESLPAQSCLRLWLLHIFAKHWRPSGDSADQVAARDLLPKDFLLALALTAAERIHFTAGAEDVPSWQSLWIDYDYEPGEIDPVWQNRGR</sequence>
<name>A0ABR0E679_ZASCE</name>
<dbReference type="EMBL" id="JAXOVC010000009">
    <property type="protein sequence ID" value="KAK4496914.1"/>
    <property type="molecule type" value="Genomic_DNA"/>
</dbReference>
<feature type="compositionally biased region" description="Basic and acidic residues" evidence="1">
    <location>
        <begin position="90"/>
        <end position="103"/>
    </location>
</feature>
<keyword evidence="4" id="KW-1185">Reference proteome</keyword>
<dbReference type="PROSITE" id="PS50097">
    <property type="entry name" value="BTB"/>
    <property type="match status" value="1"/>
</dbReference>
<dbReference type="InterPro" id="IPR011333">
    <property type="entry name" value="SKP1/BTB/POZ_sf"/>
</dbReference>
<evidence type="ECO:0000256" key="1">
    <source>
        <dbReference type="SAM" id="MobiDB-lite"/>
    </source>
</evidence>
<feature type="compositionally biased region" description="Acidic residues" evidence="1">
    <location>
        <begin position="150"/>
        <end position="166"/>
    </location>
</feature>
<feature type="domain" description="BTB" evidence="2">
    <location>
        <begin position="13"/>
        <end position="82"/>
    </location>
</feature>
<gene>
    <name evidence="3" type="ORF">PRZ48_011363</name>
</gene>
<evidence type="ECO:0000259" key="2">
    <source>
        <dbReference type="PROSITE" id="PS50097"/>
    </source>
</evidence>
<dbReference type="Gene3D" id="3.30.710.10">
    <property type="entry name" value="Potassium Channel Kv1.1, Chain A"/>
    <property type="match status" value="1"/>
</dbReference>
<evidence type="ECO:0000313" key="4">
    <source>
        <dbReference type="Proteomes" id="UP001305779"/>
    </source>
</evidence>
<comment type="caution">
    <text evidence="3">The sequence shown here is derived from an EMBL/GenBank/DDBJ whole genome shotgun (WGS) entry which is preliminary data.</text>
</comment>
<dbReference type="CDD" id="cd18186">
    <property type="entry name" value="BTB_POZ_ZBTB_KLHL-like"/>
    <property type="match status" value="1"/>
</dbReference>
<feature type="compositionally biased region" description="Acidic residues" evidence="1">
    <location>
        <begin position="174"/>
        <end position="185"/>
    </location>
</feature>
<dbReference type="PANTHER" id="PTHR47843:SF6">
    <property type="entry name" value="BTB DOMAIN-CONTAINING PROTEIN"/>
    <property type="match status" value="1"/>
</dbReference>
<feature type="compositionally biased region" description="Acidic residues" evidence="1">
    <location>
        <begin position="107"/>
        <end position="143"/>
    </location>
</feature>
<dbReference type="Pfam" id="PF00651">
    <property type="entry name" value="BTB"/>
    <property type="match status" value="1"/>
</dbReference>
<accession>A0ABR0E679</accession>
<proteinExistence type="predicted"/>
<dbReference type="PANTHER" id="PTHR47843">
    <property type="entry name" value="BTB DOMAIN-CONTAINING PROTEIN-RELATED"/>
    <property type="match status" value="1"/>
</dbReference>
<reference evidence="3 4" key="1">
    <citation type="journal article" date="2023" name="G3 (Bethesda)">
        <title>A chromosome-level genome assembly of Zasmidium syzygii isolated from banana leaves.</title>
        <authorList>
            <person name="van Westerhoven A.C."/>
            <person name="Mehrabi R."/>
            <person name="Talebi R."/>
            <person name="Steentjes M.B.F."/>
            <person name="Corcolon B."/>
            <person name="Chong P.A."/>
            <person name="Kema G.H.J."/>
            <person name="Seidl M.F."/>
        </authorList>
    </citation>
    <scope>NUCLEOTIDE SEQUENCE [LARGE SCALE GENOMIC DNA]</scope>
    <source>
        <strain evidence="3 4">P124</strain>
    </source>
</reference>
<dbReference type="SUPFAM" id="SSF54695">
    <property type="entry name" value="POZ domain"/>
    <property type="match status" value="1"/>
</dbReference>
<evidence type="ECO:0000313" key="3">
    <source>
        <dbReference type="EMBL" id="KAK4496914.1"/>
    </source>
</evidence>
<protein>
    <recommendedName>
        <fullName evidence="2">BTB domain-containing protein</fullName>
    </recommendedName>
</protein>
<dbReference type="InterPro" id="IPR000210">
    <property type="entry name" value="BTB/POZ_dom"/>
</dbReference>